<protein>
    <recommendedName>
        <fullName evidence="1">D-isomer specific 2-hydroxyacid dehydrogenase catalytic domain-containing protein</fullName>
    </recommendedName>
</protein>
<evidence type="ECO:0000259" key="1">
    <source>
        <dbReference type="Pfam" id="PF00389"/>
    </source>
</evidence>
<dbReference type="GO" id="GO:0051287">
    <property type="term" value="F:NAD binding"/>
    <property type="evidence" value="ECO:0007669"/>
    <property type="project" value="InterPro"/>
</dbReference>
<accession>A0A383DYA2</accession>
<reference evidence="2" key="1">
    <citation type="submission" date="2018-05" db="EMBL/GenBank/DDBJ databases">
        <authorList>
            <person name="Lanie J.A."/>
            <person name="Ng W.-L."/>
            <person name="Kazmierczak K.M."/>
            <person name="Andrzejewski T.M."/>
            <person name="Davidsen T.M."/>
            <person name="Wayne K.J."/>
            <person name="Tettelin H."/>
            <person name="Glass J.I."/>
            <person name="Rusch D."/>
            <person name="Podicherti R."/>
            <person name="Tsui H.-C.T."/>
            <person name="Winkler M.E."/>
        </authorList>
    </citation>
    <scope>NUCLEOTIDE SEQUENCE</scope>
</reference>
<dbReference type="EMBL" id="UINC01221259">
    <property type="protein sequence ID" value="SVE49522.1"/>
    <property type="molecule type" value="Genomic_DNA"/>
</dbReference>
<dbReference type="InterPro" id="IPR006139">
    <property type="entry name" value="D-isomer_2_OHA_DH_cat_dom"/>
</dbReference>
<feature type="non-terminal residue" evidence="2">
    <location>
        <position position="77"/>
    </location>
</feature>
<dbReference type="GO" id="GO:0016616">
    <property type="term" value="F:oxidoreductase activity, acting on the CH-OH group of donors, NAD or NADP as acceptor"/>
    <property type="evidence" value="ECO:0007669"/>
    <property type="project" value="InterPro"/>
</dbReference>
<gene>
    <name evidence="2" type="ORF">METZ01_LOCUS502376</name>
</gene>
<feature type="domain" description="D-isomer specific 2-hydroxyacid dehydrogenase catalytic" evidence="1">
    <location>
        <begin position="5"/>
        <end position="77"/>
    </location>
</feature>
<dbReference type="SUPFAM" id="SSF52283">
    <property type="entry name" value="Formate/glycerate dehydrogenase catalytic domain-like"/>
    <property type="match status" value="1"/>
</dbReference>
<proteinExistence type="predicted"/>
<organism evidence="2">
    <name type="scientific">marine metagenome</name>
    <dbReference type="NCBI Taxonomy" id="408172"/>
    <lineage>
        <taxon>unclassified sequences</taxon>
        <taxon>metagenomes</taxon>
        <taxon>ecological metagenomes</taxon>
    </lineage>
</organism>
<dbReference type="AlphaFoldDB" id="A0A383DYA2"/>
<dbReference type="Gene3D" id="3.40.50.720">
    <property type="entry name" value="NAD(P)-binding Rossmann-like Domain"/>
    <property type="match status" value="1"/>
</dbReference>
<name>A0A383DYA2_9ZZZZ</name>
<dbReference type="Pfam" id="PF00389">
    <property type="entry name" value="2-Hacid_dh"/>
    <property type="match status" value="1"/>
</dbReference>
<evidence type="ECO:0000313" key="2">
    <source>
        <dbReference type="EMBL" id="SVE49522.1"/>
    </source>
</evidence>
<sequence>MSWKVLITDHVWPNTDPERRVLEAAGAEVLISPDGEESTLIELSKDVDAIMTCFAQVTENVVRAAKKCVVIGRFGVG</sequence>